<accession>A0A918HSR1</accession>
<organism evidence="1 2">
    <name type="scientific">Streptomyces phaeofaciens</name>
    <dbReference type="NCBI Taxonomy" id="68254"/>
    <lineage>
        <taxon>Bacteria</taxon>
        <taxon>Bacillati</taxon>
        <taxon>Actinomycetota</taxon>
        <taxon>Actinomycetes</taxon>
        <taxon>Kitasatosporales</taxon>
        <taxon>Streptomycetaceae</taxon>
        <taxon>Streptomyces</taxon>
    </lineage>
</organism>
<evidence type="ECO:0000313" key="1">
    <source>
        <dbReference type="EMBL" id="GGT96108.1"/>
    </source>
</evidence>
<dbReference type="EMBL" id="BMSA01000050">
    <property type="protein sequence ID" value="GGT96108.1"/>
    <property type="molecule type" value="Genomic_DNA"/>
</dbReference>
<gene>
    <name evidence="1" type="ORF">GCM10010226_87140</name>
</gene>
<reference evidence="1" key="2">
    <citation type="submission" date="2020-09" db="EMBL/GenBank/DDBJ databases">
        <authorList>
            <person name="Sun Q."/>
            <person name="Ohkuma M."/>
        </authorList>
    </citation>
    <scope>NUCLEOTIDE SEQUENCE</scope>
    <source>
        <strain evidence="1">JCM 4125</strain>
    </source>
</reference>
<name>A0A918HSR1_9ACTN</name>
<protein>
    <submittedName>
        <fullName evidence="1">Uncharacterized protein</fullName>
    </submittedName>
</protein>
<dbReference type="AlphaFoldDB" id="A0A918HSR1"/>
<reference evidence="1" key="1">
    <citation type="journal article" date="2014" name="Int. J. Syst. Evol. Microbiol.">
        <title>Complete genome sequence of Corynebacterium casei LMG S-19264T (=DSM 44701T), isolated from a smear-ripened cheese.</title>
        <authorList>
            <consortium name="US DOE Joint Genome Institute (JGI-PGF)"/>
            <person name="Walter F."/>
            <person name="Albersmeier A."/>
            <person name="Kalinowski J."/>
            <person name="Ruckert C."/>
        </authorList>
    </citation>
    <scope>NUCLEOTIDE SEQUENCE</scope>
    <source>
        <strain evidence="1">JCM 4125</strain>
    </source>
</reference>
<keyword evidence="2" id="KW-1185">Reference proteome</keyword>
<evidence type="ECO:0000313" key="2">
    <source>
        <dbReference type="Proteomes" id="UP000646776"/>
    </source>
</evidence>
<proteinExistence type="predicted"/>
<dbReference type="Proteomes" id="UP000646776">
    <property type="component" value="Unassembled WGS sequence"/>
</dbReference>
<comment type="caution">
    <text evidence="1">The sequence shown here is derived from an EMBL/GenBank/DDBJ whole genome shotgun (WGS) entry which is preliminary data.</text>
</comment>
<sequence length="111" mass="11789">MPGAGAAAAFLVGGRRVLQSASPRRAGVPRPVVGSARRGTSAVTCLDLAVLFVQAEEIHIDPPRHRSWRRLSNVDQLSGAPLIGERLGRMLAPRRLNPAVRGVTCAEDTDS</sequence>